<dbReference type="InterPro" id="IPR038538">
    <property type="entry name" value="MTERF_sf"/>
</dbReference>
<dbReference type="InterPro" id="IPR003690">
    <property type="entry name" value="MTERF"/>
</dbReference>
<keyword evidence="5" id="KW-1185">Reference proteome</keyword>
<reference evidence="4" key="1">
    <citation type="submission" date="2020-06" db="EMBL/GenBank/DDBJ databases">
        <authorList>
            <person name="Li T."/>
            <person name="Hu X."/>
            <person name="Zhang T."/>
            <person name="Song X."/>
            <person name="Zhang H."/>
            <person name="Dai N."/>
            <person name="Sheng W."/>
            <person name="Hou X."/>
            <person name="Wei L."/>
        </authorList>
    </citation>
    <scope>NUCLEOTIDE SEQUENCE</scope>
    <source>
        <strain evidence="4">3651</strain>
        <tissue evidence="4">Leaf</tissue>
    </source>
</reference>
<dbReference type="PANTHER" id="PTHR13068:SF133">
    <property type="entry name" value="MITOCHONDRIAL TRANSCRIPTION TERMINATION FACTOR FAMILY PROTEIN"/>
    <property type="match status" value="1"/>
</dbReference>
<organism evidence="4 5">
    <name type="scientific">Sesamum alatum</name>
    <dbReference type="NCBI Taxonomy" id="300844"/>
    <lineage>
        <taxon>Eukaryota</taxon>
        <taxon>Viridiplantae</taxon>
        <taxon>Streptophyta</taxon>
        <taxon>Embryophyta</taxon>
        <taxon>Tracheophyta</taxon>
        <taxon>Spermatophyta</taxon>
        <taxon>Magnoliopsida</taxon>
        <taxon>eudicotyledons</taxon>
        <taxon>Gunneridae</taxon>
        <taxon>Pentapetalae</taxon>
        <taxon>asterids</taxon>
        <taxon>lamiids</taxon>
        <taxon>Lamiales</taxon>
        <taxon>Pedaliaceae</taxon>
        <taxon>Sesamum</taxon>
    </lineage>
</organism>
<keyword evidence="3" id="KW-0809">Transit peptide</keyword>
<dbReference type="Gene3D" id="1.25.70.10">
    <property type="entry name" value="Transcription termination factor 3, mitochondrial"/>
    <property type="match status" value="2"/>
</dbReference>
<proteinExistence type="inferred from homology"/>
<gene>
    <name evidence="4" type="ORF">Salat_2044100</name>
</gene>
<evidence type="ECO:0008006" key="6">
    <source>
        <dbReference type="Google" id="ProtNLM"/>
    </source>
</evidence>
<evidence type="ECO:0000313" key="5">
    <source>
        <dbReference type="Proteomes" id="UP001293254"/>
    </source>
</evidence>
<name>A0AAE2CG37_9LAMI</name>
<accession>A0AAE2CG37</accession>
<dbReference type="PANTHER" id="PTHR13068">
    <property type="entry name" value="CGI-12 PROTEIN-RELATED"/>
    <property type="match status" value="1"/>
</dbReference>
<dbReference type="Pfam" id="PF02536">
    <property type="entry name" value="mTERF"/>
    <property type="match status" value="2"/>
</dbReference>
<reference evidence="4" key="2">
    <citation type="journal article" date="2024" name="Plant">
        <title>Genomic evolution and insights into agronomic trait innovations of Sesamum species.</title>
        <authorList>
            <person name="Miao H."/>
            <person name="Wang L."/>
            <person name="Qu L."/>
            <person name="Liu H."/>
            <person name="Sun Y."/>
            <person name="Le M."/>
            <person name="Wang Q."/>
            <person name="Wei S."/>
            <person name="Zheng Y."/>
            <person name="Lin W."/>
            <person name="Duan Y."/>
            <person name="Cao H."/>
            <person name="Xiong S."/>
            <person name="Wang X."/>
            <person name="Wei L."/>
            <person name="Li C."/>
            <person name="Ma Q."/>
            <person name="Ju M."/>
            <person name="Zhao R."/>
            <person name="Li G."/>
            <person name="Mu C."/>
            <person name="Tian Q."/>
            <person name="Mei H."/>
            <person name="Zhang T."/>
            <person name="Gao T."/>
            <person name="Zhang H."/>
        </authorList>
    </citation>
    <scope>NUCLEOTIDE SEQUENCE</scope>
    <source>
        <strain evidence="4">3651</strain>
    </source>
</reference>
<dbReference type="SMART" id="SM00733">
    <property type="entry name" value="Mterf"/>
    <property type="match status" value="5"/>
</dbReference>
<dbReference type="Proteomes" id="UP001293254">
    <property type="component" value="Unassembled WGS sequence"/>
</dbReference>
<protein>
    <recommendedName>
        <fullName evidence="6">Mitochondrial transcription termination factor family protein</fullName>
    </recommendedName>
</protein>
<evidence type="ECO:0000256" key="3">
    <source>
        <dbReference type="ARBA" id="ARBA00022946"/>
    </source>
</evidence>
<dbReference type="AlphaFoldDB" id="A0AAE2CG37"/>
<keyword evidence="2" id="KW-0805">Transcription regulation</keyword>
<dbReference type="EMBL" id="JACGWO010000008">
    <property type="protein sequence ID" value="KAK4420936.1"/>
    <property type="molecule type" value="Genomic_DNA"/>
</dbReference>
<dbReference type="GO" id="GO:0003676">
    <property type="term" value="F:nucleic acid binding"/>
    <property type="evidence" value="ECO:0007669"/>
    <property type="project" value="InterPro"/>
</dbReference>
<dbReference type="FunFam" id="1.25.70.10:FF:000001">
    <property type="entry name" value="Mitochondrial transcription termination factor-like"/>
    <property type="match status" value="1"/>
</dbReference>
<comment type="caution">
    <text evidence="4">The sequence shown here is derived from an EMBL/GenBank/DDBJ whole genome shotgun (WGS) entry which is preliminary data.</text>
</comment>
<keyword evidence="2" id="KW-0804">Transcription</keyword>
<dbReference type="GO" id="GO:0006353">
    <property type="term" value="P:DNA-templated transcription termination"/>
    <property type="evidence" value="ECO:0007669"/>
    <property type="project" value="UniProtKB-KW"/>
</dbReference>
<evidence type="ECO:0000313" key="4">
    <source>
        <dbReference type="EMBL" id="KAK4420936.1"/>
    </source>
</evidence>
<sequence>MLSVLCRKQLIVPLSNARVYGIPRFLVAGKDGIFVRLFSSKRFEIEADDKQSFTVSYLMNSCGLSSEAAISASKKLHLNSPEKPDRLLALLKSYGFSNAHISKMMAKCPIILTADPEKTVSPKLKFFHSIGVPAPVLARVLSISPHILRYSLQKKIIPVYINLKRLLQTNERIVHFIKRTDGNYHFIYGVLKYIHSNVAMLRKYGLRESDISFLFSHYPNILIIETDRLAALLDRVTEFGLDTKKHAFVHAMEVLFSISKSNWEHKKEVYRRWGWSESDIRRAFSIHPKCMTLSEKKIMSTMEFLVNEMSFQPSDIARYPVVICYNLEKRIKPRCQVAKVLLLKKLIKKSYSLTSLVVIPERLFLLRCVTKYQGKIPLLDLYHGNLSLVDFGSKCEDPT</sequence>
<keyword evidence="2" id="KW-0806">Transcription termination</keyword>
<comment type="similarity">
    <text evidence="1">Belongs to the mTERF family.</text>
</comment>
<evidence type="ECO:0000256" key="1">
    <source>
        <dbReference type="ARBA" id="ARBA00007692"/>
    </source>
</evidence>
<evidence type="ECO:0000256" key="2">
    <source>
        <dbReference type="ARBA" id="ARBA00022472"/>
    </source>
</evidence>